<dbReference type="InterPro" id="IPR011008">
    <property type="entry name" value="Dimeric_a/b-barrel"/>
</dbReference>
<reference evidence="3" key="1">
    <citation type="submission" date="2017-05" db="EMBL/GenBank/DDBJ databases">
        <authorList>
            <person name="Ray J."/>
            <person name="Price M."/>
            <person name="Deutschbauer A."/>
        </authorList>
    </citation>
    <scope>NUCLEOTIDE SEQUENCE [LARGE SCALE GENOMIC DNA]</scope>
    <source>
        <strain evidence="3">DSM 19842</strain>
    </source>
</reference>
<protein>
    <recommendedName>
        <fullName evidence="1">ABM domain-containing protein</fullName>
    </recommendedName>
</protein>
<dbReference type="KEGG" id="pact:CA264_08535"/>
<dbReference type="RefSeq" id="WP_025606343.1">
    <property type="nucleotide sequence ID" value="NZ_CP021235.1"/>
</dbReference>
<evidence type="ECO:0000313" key="2">
    <source>
        <dbReference type="EMBL" id="ARS35482.1"/>
    </source>
</evidence>
<dbReference type="InterPro" id="IPR007138">
    <property type="entry name" value="ABM_dom"/>
</dbReference>
<organism evidence="2 3">
    <name type="scientific">Pontibacter actiniarum</name>
    <dbReference type="NCBI Taxonomy" id="323450"/>
    <lineage>
        <taxon>Bacteria</taxon>
        <taxon>Pseudomonadati</taxon>
        <taxon>Bacteroidota</taxon>
        <taxon>Cytophagia</taxon>
        <taxon>Cytophagales</taxon>
        <taxon>Hymenobacteraceae</taxon>
        <taxon>Pontibacter</taxon>
    </lineage>
</organism>
<dbReference type="STRING" id="709015.GCA_000472485_01718"/>
<gene>
    <name evidence="2" type="ORF">CA264_08535</name>
</gene>
<proteinExistence type="predicted"/>
<dbReference type="AlphaFoldDB" id="A0A1X9YRK0"/>
<sequence length="101" mass="11638">MITRHWTGQVKPAEAENYLHYLREELFPKLRQLKGYLGASVQRREAAGATEFLVISSWQSMEDISRFAGEKAAVAVVSEKAQRMMVSFEKEVRHYEVAYAE</sequence>
<dbReference type="Gene3D" id="3.30.70.100">
    <property type="match status" value="1"/>
</dbReference>
<dbReference type="SUPFAM" id="SSF54909">
    <property type="entry name" value="Dimeric alpha+beta barrel"/>
    <property type="match status" value="1"/>
</dbReference>
<feature type="domain" description="ABM" evidence="1">
    <location>
        <begin position="1"/>
        <end position="71"/>
    </location>
</feature>
<evidence type="ECO:0000259" key="1">
    <source>
        <dbReference type="Pfam" id="PF03992"/>
    </source>
</evidence>
<dbReference type="Proteomes" id="UP000266292">
    <property type="component" value="Chromosome"/>
</dbReference>
<dbReference type="EMBL" id="CP021235">
    <property type="protein sequence ID" value="ARS35482.1"/>
    <property type="molecule type" value="Genomic_DNA"/>
</dbReference>
<accession>A0A1X9YRK0</accession>
<keyword evidence="3" id="KW-1185">Reference proteome</keyword>
<evidence type="ECO:0000313" key="3">
    <source>
        <dbReference type="Proteomes" id="UP000266292"/>
    </source>
</evidence>
<dbReference type="Pfam" id="PF03992">
    <property type="entry name" value="ABM"/>
    <property type="match status" value="1"/>
</dbReference>
<dbReference type="OrthoDB" id="165208at2"/>
<name>A0A1X9YRK0_9BACT</name>